<organism evidence="1">
    <name type="scientific">Tetraselmis sp. GSL018</name>
    <dbReference type="NCBI Taxonomy" id="582737"/>
    <lineage>
        <taxon>Eukaryota</taxon>
        <taxon>Viridiplantae</taxon>
        <taxon>Chlorophyta</taxon>
        <taxon>core chlorophytes</taxon>
        <taxon>Chlorodendrophyceae</taxon>
        <taxon>Chlorodendrales</taxon>
        <taxon>Chlorodendraceae</taxon>
        <taxon>Tetraselmis</taxon>
    </lineage>
</organism>
<dbReference type="EMBL" id="GBEZ01010999">
    <property type="protein sequence ID" value="JAC74742.1"/>
    <property type="molecule type" value="Transcribed_RNA"/>
</dbReference>
<evidence type="ECO:0000313" key="1">
    <source>
        <dbReference type="EMBL" id="JAC74742.1"/>
    </source>
</evidence>
<protein>
    <submittedName>
        <fullName evidence="1">Uncharacterized protein</fullName>
    </submittedName>
</protein>
<feature type="non-terminal residue" evidence="1">
    <location>
        <position position="1"/>
    </location>
</feature>
<reference evidence="1" key="1">
    <citation type="submission" date="2014-05" db="EMBL/GenBank/DDBJ databases">
        <title>The transcriptome of the halophilic microalga Tetraselmis sp. GSL018 isolated from the Great Salt Lake, Utah.</title>
        <authorList>
            <person name="Jinkerson R.E."/>
            <person name="D'Adamo S."/>
            <person name="Posewitz M.C."/>
        </authorList>
    </citation>
    <scope>NUCLEOTIDE SEQUENCE</scope>
    <source>
        <strain evidence="1">GSL018</strain>
    </source>
</reference>
<proteinExistence type="predicted"/>
<accession>A0A061RPC6</accession>
<dbReference type="AlphaFoldDB" id="A0A061RPC6"/>
<name>A0A061RPC6_9CHLO</name>
<gene>
    <name evidence="1" type="ORF">TSPGSL018_25123</name>
</gene>
<sequence>ISSDGNNWLLSPAEIVLFQFSSVLTPSPSPSPSTSGRSQ</sequence>